<protein>
    <submittedName>
        <fullName evidence="2">Uncharacterized protein</fullName>
    </submittedName>
</protein>
<keyword evidence="1" id="KW-1133">Transmembrane helix</keyword>
<sequence length="135" mass="16052">MLIEVLVMFIWLKAKRLIVIALISYVMHYLFFAIYYHRLIDIYMLAMSILFAILFIHLLICMFLLNSMKKKRKSIRQILYIHFAVGFFVYLIGAICWFSPNPLDWGVDWEPAIVSFSVLTMDTGLTRLVIHKKWL</sequence>
<keyword evidence="1" id="KW-0472">Membrane</keyword>
<dbReference type="Proteomes" id="UP000186917">
    <property type="component" value="Unassembled WGS sequence"/>
</dbReference>
<dbReference type="KEGG" id="fln:FLA_0924"/>
<evidence type="ECO:0000313" key="3">
    <source>
        <dbReference type="Proteomes" id="UP000186917"/>
    </source>
</evidence>
<feature type="transmembrane region" description="Helical" evidence="1">
    <location>
        <begin position="42"/>
        <end position="66"/>
    </location>
</feature>
<dbReference type="STRING" id="477680.SAMN05421788_113121"/>
<feature type="transmembrane region" description="Helical" evidence="1">
    <location>
        <begin position="17"/>
        <end position="36"/>
    </location>
</feature>
<reference evidence="3" key="1">
    <citation type="submission" date="2017-01" db="EMBL/GenBank/DDBJ databases">
        <authorList>
            <person name="Varghese N."/>
            <person name="Submissions S."/>
        </authorList>
    </citation>
    <scope>NUCLEOTIDE SEQUENCE [LARGE SCALE GENOMIC DNA]</scope>
    <source>
        <strain evidence="3">DSM 21054</strain>
    </source>
</reference>
<organism evidence="2 3">
    <name type="scientific">Filimonas lacunae</name>
    <dbReference type="NCBI Taxonomy" id="477680"/>
    <lineage>
        <taxon>Bacteria</taxon>
        <taxon>Pseudomonadati</taxon>
        <taxon>Bacteroidota</taxon>
        <taxon>Chitinophagia</taxon>
        <taxon>Chitinophagales</taxon>
        <taxon>Chitinophagaceae</taxon>
        <taxon>Filimonas</taxon>
    </lineage>
</organism>
<feature type="transmembrane region" description="Helical" evidence="1">
    <location>
        <begin position="78"/>
        <end position="100"/>
    </location>
</feature>
<dbReference type="EMBL" id="FTOR01000013">
    <property type="protein sequence ID" value="SIT33784.1"/>
    <property type="molecule type" value="Genomic_DNA"/>
</dbReference>
<gene>
    <name evidence="2" type="ORF">SAMN05421788_113121</name>
</gene>
<name>A0A173MBI7_9BACT</name>
<dbReference type="AlphaFoldDB" id="A0A173MBI7"/>
<evidence type="ECO:0000256" key="1">
    <source>
        <dbReference type="SAM" id="Phobius"/>
    </source>
</evidence>
<dbReference type="RefSeq" id="WP_076382401.1">
    <property type="nucleotide sequence ID" value="NZ_AP017422.1"/>
</dbReference>
<proteinExistence type="predicted"/>
<keyword evidence="1" id="KW-0812">Transmembrane</keyword>
<evidence type="ECO:0000313" key="2">
    <source>
        <dbReference type="EMBL" id="SIT33784.1"/>
    </source>
</evidence>
<accession>A0A173MBI7</accession>
<keyword evidence="3" id="KW-1185">Reference proteome</keyword>